<dbReference type="SUPFAM" id="SSF52540">
    <property type="entry name" value="P-loop containing nucleoside triphosphate hydrolases"/>
    <property type="match status" value="1"/>
</dbReference>
<accession>A0A915DCP3</accession>
<organism evidence="3 4">
    <name type="scientific">Ditylenchus dipsaci</name>
    <dbReference type="NCBI Taxonomy" id="166011"/>
    <lineage>
        <taxon>Eukaryota</taxon>
        <taxon>Metazoa</taxon>
        <taxon>Ecdysozoa</taxon>
        <taxon>Nematoda</taxon>
        <taxon>Chromadorea</taxon>
        <taxon>Rhabditida</taxon>
        <taxon>Tylenchina</taxon>
        <taxon>Tylenchomorpha</taxon>
        <taxon>Sphaerularioidea</taxon>
        <taxon>Anguinidae</taxon>
        <taxon>Anguininae</taxon>
        <taxon>Ditylenchus</taxon>
    </lineage>
</organism>
<keyword evidence="2" id="KW-0067">ATP-binding</keyword>
<evidence type="ECO:0000256" key="1">
    <source>
        <dbReference type="ARBA" id="ARBA00022741"/>
    </source>
</evidence>
<evidence type="ECO:0000256" key="2">
    <source>
        <dbReference type="ARBA" id="ARBA00022840"/>
    </source>
</evidence>
<evidence type="ECO:0000313" key="3">
    <source>
        <dbReference type="Proteomes" id="UP000887574"/>
    </source>
</evidence>
<reference evidence="4" key="1">
    <citation type="submission" date="2022-11" db="UniProtKB">
        <authorList>
            <consortium name="WormBaseParasite"/>
        </authorList>
    </citation>
    <scope>IDENTIFICATION</scope>
</reference>
<dbReference type="AlphaFoldDB" id="A0A915DCP3"/>
<evidence type="ECO:0000313" key="4">
    <source>
        <dbReference type="WBParaSite" id="jg18482"/>
    </source>
</evidence>
<keyword evidence="1" id="KW-0547">Nucleotide-binding</keyword>
<dbReference type="InterPro" id="IPR036961">
    <property type="entry name" value="Kinesin_motor_dom_sf"/>
</dbReference>
<dbReference type="WBParaSite" id="jg18482">
    <property type="protein sequence ID" value="jg18482"/>
    <property type="gene ID" value="jg18482"/>
</dbReference>
<dbReference type="InterPro" id="IPR027417">
    <property type="entry name" value="P-loop_NTPase"/>
</dbReference>
<keyword evidence="3" id="KW-1185">Reference proteome</keyword>
<protein>
    <submittedName>
        <fullName evidence="4">Myosin motor domain-containing protein</fullName>
    </submittedName>
</protein>
<sequence length="270" mass="31361">MQRYQGGHWEFCHSSIRNSRQAYRDMKTEKTKSVNYCLGESGAGKTESQKCILKFLCGCYSSSAVCCGLSKQLHLSNPDQFLYLRNAALSTSPPKSHLDILLKSTISRMLVDSVVDDYHGFRRLLNALNDNVRLTKVFFRAGKMMEFDQLMKQDPESVKLMVDKAHSMCQTRQANKAYADCKRTEQHHRRWKRIYFACVACLEFQSRISNQSSNLIYDLALWTYEDLKKEIDSSTDTGLQDACRAEYYRRCTGYRNWAQRSKRTNGIERK</sequence>
<dbReference type="GO" id="GO:0005524">
    <property type="term" value="F:ATP binding"/>
    <property type="evidence" value="ECO:0007669"/>
    <property type="project" value="UniProtKB-KW"/>
</dbReference>
<proteinExistence type="predicted"/>
<dbReference type="Proteomes" id="UP000887574">
    <property type="component" value="Unplaced"/>
</dbReference>
<dbReference type="Gene3D" id="3.40.850.10">
    <property type="entry name" value="Kinesin motor domain"/>
    <property type="match status" value="1"/>
</dbReference>
<name>A0A915DCP3_9BILA</name>